<reference evidence="3 4" key="1">
    <citation type="submission" date="2019-09" db="EMBL/GenBank/DDBJ databases">
        <authorList>
            <person name="Depoorter E."/>
        </authorList>
    </citation>
    <scope>NUCLEOTIDE SEQUENCE [LARGE SCALE GENOMIC DNA]</scope>
    <source>
        <strain evidence="3">LMG 24065</strain>
    </source>
</reference>
<dbReference type="AlphaFoldDB" id="A0A6P2QCR4"/>
<name>A0A6P2QCR4_9BURK</name>
<dbReference type="SUPFAM" id="SSF69349">
    <property type="entry name" value="Phage fibre proteins"/>
    <property type="match status" value="1"/>
</dbReference>
<dbReference type="Proteomes" id="UP000494125">
    <property type="component" value="Unassembled WGS sequence"/>
</dbReference>
<accession>A0A6P2QCR4</accession>
<feature type="domain" description="Putative type VI secretion system Rhs element associated Vgr" evidence="2">
    <location>
        <begin position="50"/>
        <end position="95"/>
    </location>
</feature>
<evidence type="ECO:0000313" key="4">
    <source>
        <dbReference type="Proteomes" id="UP000494125"/>
    </source>
</evidence>
<dbReference type="EMBL" id="CABVPN010000034">
    <property type="protein sequence ID" value="VWC15944.1"/>
    <property type="molecule type" value="Genomic_DNA"/>
</dbReference>
<evidence type="ECO:0000313" key="3">
    <source>
        <dbReference type="EMBL" id="VWC15944.1"/>
    </source>
</evidence>
<dbReference type="Pfam" id="PF13296">
    <property type="entry name" value="T6SS_Vgr"/>
    <property type="match status" value="1"/>
</dbReference>
<proteinExistence type="predicted"/>
<gene>
    <name evidence="3" type="ORF">BDI24065_05594</name>
</gene>
<evidence type="ECO:0000259" key="2">
    <source>
        <dbReference type="Pfam" id="PF13296"/>
    </source>
</evidence>
<evidence type="ECO:0000256" key="1">
    <source>
        <dbReference type="SAM" id="MobiDB-lite"/>
    </source>
</evidence>
<feature type="region of interest" description="Disordered" evidence="1">
    <location>
        <begin position="30"/>
        <end position="61"/>
    </location>
</feature>
<dbReference type="InterPro" id="IPR028244">
    <property type="entry name" value="T6SS_Rhs_Vgr_dom"/>
</dbReference>
<organism evidence="3 4">
    <name type="scientific">Burkholderia diffusa</name>
    <dbReference type="NCBI Taxonomy" id="488732"/>
    <lineage>
        <taxon>Bacteria</taxon>
        <taxon>Pseudomonadati</taxon>
        <taxon>Pseudomonadota</taxon>
        <taxon>Betaproteobacteria</taxon>
        <taxon>Burkholderiales</taxon>
        <taxon>Burkholderiaceae</taxon>
        <taxon>Burkholderia</taxon>
        <taxon>Burkholderia cepacia complex</taxon>
    </lineage>
</organism>
<sequence>MPRAGEELLIGHIGNDIDRPIALHRVYNGAAKPQRHSNDPLSGYQSREYGGGGGYNQHVMDDSTGQTRMRVMSSHGMSSLHLGHQIVQDGNTWGADVGAVQGDAVHQE</sequence>
<keyword evidence="4" id="KW-1185">Reference proteome</keyword>
<protein>
    <submittedName>
        <fullName evidence="3">Rhs element Vgr protein</fullName>
    </submittedName>
</protein>